<proteinExistence type="predicted"/>
<evidence type="ECO:0000313" key="2">
    <source>
        <dbReference type="Proteomes" id="UP001608902"/>
    </source>
</evidence>
<accession>A0ABD6ESA7</accession>
<feature type="non-terminal residue" evidence="1">
    <location>
        <position position="185"/>
    </location>
</feature>
<organism evidence="1 2">
    <name type="scientific">Gnathostoma spinigerum</name>
    <dbReference type="NCBI Taxonomy" id="75299"/>
    <lineage>
        <taxon>Eukaryota</taxon>
        <taxon>Metazoa</taxon>
        <taxon>Ecdysozoa</taxon>
        <taxon>Nematoda</taxon>
        <taxon>Chromadorea</taxon>
        <taxon>Rhabditida</taxon>
        <taxon>Spirurina</taxon>
        <taxon>Gnathostomatomorpha</taxon>
        <taxon>Gnathostomatoidea</taxon>
        <taxon>Gnathostomatidae</taxon>
        <taxon>Gnathostoma</taxon>
    </lineage>
</organism>
<dbReference type="Proteomes" id="UP001608902">
    <property type="component" value="Unassembled WGS sequence"/>
</dbReference>
<protein>
    <recommendedName>
        <fullName evidence="3">Galectin</fullName>
    </recommendedName>
</protein>
<sequence length="185" mass="21191">MELDLPNGQIRLSSRKDGNWAEETVSSISLISSSAYYSFAHSFWMVILTFGLENNQQYIDIFNGYGGTVVHRFRPTDPVKPRDRYYFTQESYNVLGVAWSSRALRTFPSGLPVGSEIQIIGEITKLPIEILLIRSEGVATVRILVRRNSYPRKELTRVIVATKRQTRYSDCDLTCHNADFFENNL</sequence>
<name>A0ABD6ESA7_9BILA</name>
<reference evidence="1 2" key="1">
    <citation type="submission" date="2024-08" db="EMBL/GenBank/DDBJ databases">
        <title>Gnathostoma spinigerum genome.</title>
        <authorList>
            <person name="Gonzalez-Bertolin B."/>
            <person name="Monzon S."/>
            <person name="Zaballos A."/>
            <person name="Jimenez P."/>
            <person name="Dekumyoy P."/>
            <person name="Varona S."/>
            <person name="Cuesta I."/>
            <person name="Sumanam S."/>
            <person name="Adisakwattana P."/>
            <person name="Gasser R.B."/>
            <person name="Hernandez-Gonzalez A."/>
            <person name="Young N.D."/>
            <person name="Perteguer M.J."/>
        </authorList>
    </citation>
    <scope>NUCLEOTIDE SEQUENCE [LARGE SCALE GENOMIC DNA]</scope>
    <source>
        <strain evidence="1">AL3</strain>
        <tissue evidence="1">Liver</tissue>
    </source>
</reference>
<evidence type="ECO:0000313" key="1">
    <source>
        <dbReference type="EMBL" id="MFH4982844.1"/>
    </source>
</evidence>
<evidence type="ECO:0008006" key="3">
    <source>
        <dbReference type="Google" id="ProtNLM"/>
    </source>
</evidence>
<gene>
    <name evidence="1" type="ORF">AB6A40_009553</name>
</gene>
<comment type="caution">
    <text evidence="1">The sequence shown here is derived from an EMBL/GenBank/DDBJ whole genome shotgun (WGS) entry which is preliminary data.</text>
</comment>
<dbReference type="EMBL" id="JBGFUD010010262">
    <property type="protein sequence ID" value="MFH4982844.1"/>
    <property type="molecule type" value="Genomic_DNA"/>
</dbReference>
<dbReference type="AlphaFoldDB" id="A0ABD6ESA7"/>
<keyword evidence="2" id="KW-1185">Reference proteome</keyword>